<evidence type="ECO:0000313" key="3">
    <source>
        <dbReference type="Proteomes" id="UP001226720"/>
    </source>
</evidence>
<sequence>MMGILSGFMGNASTMNKEDVKKELSNILADTEEVNAAFKLVRDLIVFTDKRLLFVDKQGMTGKKIEYHSVLYKSISHFSIETAGHFDLDAELKIWVSSSQAPTFSKQFKKDDSIYSVQKILAELCG</sequence>
<dbReference type="SUPFAM" id="SSF50729">
    <property type="entry name" value="PH domain-like"/>
    <property type="match status" value="1"/>
</dbReference>
<dbReference type="CDD" id="cd13225">
    <property type="entry name" value="PH-like_bacteria"/>
    <property type="match status" value="1"/>
</dbReference>
<evidence type="ECO:0000313" key="2">
    <source>
        <dbReference type="EMBL" id="MDQ0484900.1"/>
    </source>
</evidence>
<dbReference type="EMBL" id="JAUSWM010000011">
    <property type="protein sequence ID" value="MDQ0484900.1"/>
    <property type="molecule type" value="Genomic_DNA"/>
</dbReference>
<keyword evidence="3" id="KW-1185">Reference proteome</keyword>
<dbReference type="Gene3D" id="2.30.29.50">
    <property type="entry name" value="Bacterial Pleckstrin homology domain"/>
    <property type="match status" value="1"/>
</dbReference>
<comment type="caution">
    <text evidence="2">The sequence shown here is derived from an EMBL/GenBank/DDBJ whole genome shotgun (WGS) entry which is preliminary data.</text>
</comment>
<dbReference type="Pfam" id="PF08000">
    <property type="entry name" value="bPH_1"/>
    <property type="match status" value="1"/>
</dbReference>
<feature type="domain" description="Bacterial Pleckstrin homology" evidence="1">
    <location>
        <begin position="4"/>
        <end position="124"/>
    </location>
</feature>
<gene>
    <name evidence="2" type="ORF">QO000_003903</name>
</gene>
<evidence type="ECO:0000259" key="1">
    <source>
        <dbReference type="Pfam" id="PF08000"/>
    </source>
</evidence>
<dbReference type="InterPro" id="IPR037063">
    <property type="entry name" value="PHb_sf"/>
</dbReference>
<name>A0ABU0K8C8_9BACL</name>
<organism evidence="2 3">
    <name type="scientific">Guptibacillus hwajinpoensis</name>
    <dbReference type="NCBI Taxonomy" id="208199"/>
    <lineage>
        <taxon>Bacteria</taxon>
        <taxon>Bacillati</taxon>
        <taxon>Bacillota</taxon>
        <taxon>Bacilli</taxon>
        <taxon>Bacillales</taxon>
        <taxon>Guptibacillaceae</taxon>
        <taxon>Guptibacillus</taxon>
    </lineage>
</organism>
<dbReference type="PANTHER" id="PTHR35796">
    <property type="entry name" value="HYPOTHETICAL CYTOSOLIC PROTEIN"/>
    <property type="match status" value="1"/>
</dbReference>
<accession>A0ABU0K8C8</accession>
<protein>
    <recommendedName>
        <fullName evidence="1">Bacterial Pleckstrin homology domain-containing protein</fullName>
    </recommendedName>
</protein>
<dbReference type="PANTHER" id="PTHR35796:SF3">
    <property type="entry name" value="BHLH DOMAIN-CONTAINING PROTEIN"/>
    <property type="match status" value="1"/>
</dbReference>
<dbReference type="Proteomes" id="UP001226720">
    <property type="component" value="Unassembled WGS sequence"/>
</dbReference>
<proteinExistence type="predicted"/>
<reference evidence="2" key="1">
    <citation type="submission" date="2023-07" db="EMBL/GenBank/DDBJ databases">
        <title>Genomic Encyclopedia of Type Strains, Phase IV (KMG-IV): sequencing the most valuable type-strain genomes for metagenomic binning, comparative biology and taxonomic classification.</title>
        <authorList>
            <person name="Goeker M."/>
        </authorList>
    </citation>
    <scope>NUCLEOTIDE SEQUENCE [LARGE SCALE GENOMIC DNA]</scope>
    <source>
        <strain evidence="2">JSM 076093</strain>
    </source>
</reference>
<dbReference type="InterPro" id="IPR012544">
    <property type="entry name" value="PHb"/>
</dbReference>